<protein>
    <submittedName>
        <fullName evidence="2">Uncharacterized protein</fullName>
    </submittedName>
</protein>
<keyword evidence="1" id="KW-0732">Signal</keyword>
<sequence length="42" mass="4873">MPFGDFFHLSLASLCTLIQIFSWGAQTFDPHCIYTVLYIYIV</sequence>
<keyword evidence="3" id="KW-1185">Reference proteome</keyword>
<feature type="non-terminal residue" evidence="2">
    <location>
        <position position="42"/>
    </location>
</feature>
<feature type="chain" id="PRO_5045629822" evidence="1">
    <location>
        <begin position="28"/>
        <end position="42"/>
    </location>
</feature>
<feature type="signal peptide" evidence="1">
    <location>
        <begin position="1"/>
        <end position="27"/>
    </location>
</feature>
<dbReference type="EMBL" id="CATNWA010015850">
    <property type="protein sequence ID" value="CAI9587454.1"/>
    <property type="molecule type" value="Genomic_DNA"/>
</dbReference>
<proteinExistence type="predicted"/>
<evidence type="ECO:0000313" key="2">
    <source>
        <dbReference type="EMBL" id="CAI9587454.1"/>
    </source>
</evidence>
<accession>A0ABN9ERM7</accession>
<dbReference type="Proteomes" id="UP001162483">
    <property type="component" value="Unassembled WGS sequence"/>
</dbReference>
<reference evidence="2" key="1">
    <citation type="submission" date="2023-05" db="EMBL/GenBank/DDBJ databases">
        <authorList>
            <person name="Stuckert A."/>
        </authorList>
    </citation>
    <scope>NUCLEOTIDE SEQUENCE</scope>
</reference>
<name>A0ABN9ERM7_9NEOB</name>
<organism evidence="2 3">
    <name type="scientific">Staurois parvus</name>
    <dbReference type="NCBI Taxonomy" id="386267"/>
    <lineage>
        <taxon>Eukaryota</taxon>
        <taxon>Metazoa</taxon>
        <taxon>Chordata</taxon>
        <taxon>Craniata</taxon>
        <taxon>Vertebrata</taxon>
        <taxon>Euteleostomi</taxon>
        <taxon>Amphibia</taxon>
        <taxon>Batrachia</taxon>
        <taxon>Anura</taxon>
        <taxon>Neobatrachia</taxon>
        <taxon>Ranoidea</taxon>
        <taxon>Ranidae</taxon>
        <taxon>Staurois</taxon>
    </lineage>
</organism>
<evidence type="ECO:0000256" key="1">
    <source>
        <dbReference type="SAM" id="SignalP"/>
    </source>
</evidence>
<gene>
    <name evidence="2" type="ORF">SPARVUS_LOCUS10568256</name>
</gene>
<comment type="caution">
    <text evidence="2">The sequence shown here is derived from an EMBL/GenBank/DDBJ whole genome shotgun (WGS) entry which is preliminary data.</text>
</comment>
<evidence type="ECO:0000313" key="3">
    <source>
        <dbReference type="Proteomes" id="UP001162483"/>
    </source>
</evidence>